<dbReference type="InterPro" id="IPR008947">
    <property type="entry name" value="PLipase_C/P1_nuclease_dom_sf"/>
</dbReference>
<reference evidence="3 4" key="1">
    <citation type="submission" date="2023-10" db="EMBL/GenBank/DDBJ databases">
        <title>Sphingomonas sp. HF-S4 16S ribosomal RNA gene Genome sequencing and assembly.</title>
        <authorList>
            <person name="Lee H."/>
        </authorList>
    </citation>
    <scope>NUCLEOTIDE SEQUENCE [LARGE SCALE GENOMIC DNA]</scope>
    <source>
        <strain evidence="3 4">HF-S4</strain>
    </source>
</reference>
<keyword evidence="2" id="KW-0732">Signal</keyword>
<dbReference type="EMBL" id="JAWJEJ010000001">
    <property type="protein sequence ID" value="MDV3456067.1"/>
    <property type="molecule type" value="Genomic_DNA"/>
</dbReference>
<evidence type="ECO:0000256" key="1">
    <source>
        <dbReference type="SAM" id="MobiDB-lite"/>
    </source>
</evidence>
<evidence type="ECO:0000256" key="2">
    <source>
        <dbReference type="SAM" id="SignalP"/>
    </source>
</evidence>
<gene>
    <name evidence="3" type="ORF">RZN05_03665</name>
</gene>
<sequence length="330" mass="35838">MRKFALLGLSLAAALAPTSAYAWGGRGHAVIDQAALAALPADGPVFLQNYAEFIAEEAGAPDTWRGLGEPFSKIDEDPNHTWFVERLGFLGPMPPRSRYAFVLALYREHLRVARTDAKAAERLNVRWTGTMPYAVMEGYGRIVAGMRSLRSKQSRGEPTTNIEQTIAFYVAWMSHYIADGANPHHASVHCEGWVGLNPNGYATSGAIHGQFEIGYADAINLQPTDFLGRIGAPQHQQGDLFGAVLQFLSDSNREVETIFALEKRGVFADSASREGRDFVYSRAAAGAAMLRDLLTRAWKESARPGAGDPVAPQSPAHPRYDPETGSAPAP</sequence>
<dbReference type="SUPFAM" id="SSF48537">
    <property type="entry name" value="Phospholipase C/P1 nuclease"/>
    <property type="match status" value="1"/>
</dbReference>
<accession>A0ABU3Y4B2</accession>
<evidence type="ECO:0000313" key="4">
    <source>
        <dbReference type="Proteomes" id="UP001273531"/>
    </source>
</evidence>
<evidence type="ECO:0000313" key="3">
    <source>
        <dbReference type="EMBL" id="MDV3456067.1"/>
    </source>
</evidence>
<dbReference type="Gene3D" id="1.10.575.10">
    <property type="entry name" value="P1 Nuclease"/>
    <property type="match status" value="1"/>
</dbReference>
<feature type="chain" id="PRO_5046825873" evidence="2">
    <location>
        <begin position="23"/>
        <end position="330"/>
    </location>
</feature>
<keyword evidence="4" id="KW-1185">Reference proteome</keyword>
<name>A0ABU3Y4B2_9SPHN</name>
<dbReference type="RefSeq" id="WP_317225266.1">
    <property type="nucleotide sequence ID" value="NZ_JAWJEJ010000001.1"/>
</dbReference>
<feature type="signal peptide" evidence="2">
    <location>
        <begin position="1"/>
        <end position="22"/>
    </location>
</feature>
<dbReference type="Proteomes" id="UP001273531">
    <property type="component" value="Unassembled WGS sequence"/>
</dbReference>
<comment type="caution">
    <text evidence="3">The sequence shown here is derived from an EMBL/GenBank/DDBJ whole genome shotgun (WGS) entry which is preliminary data.</text>
</comment>
<organism evidence="3 4">
    <name type="scientific">Sphingomonas agrestis</name>
    <dbReference type="NCBI Taxonomy" id="3080540"/>
    <lineage>
        <taxon>Bacteria</taxon>
        <taxon>Pseudomonadati</taxon>
        <taxon>Pseudomonadota</taxon>
        <taxon>Alphaproteobacteria</taxon>
        <taxon>Sphingomonadales</taxon>
        <taxon>Sphingomonadaceae</taxon>
        <taxon>Sphingomonas</taxon>
    </lineage>
</organism>
<proteinExistence type="predicted"/>
<feature type="region of interest" description="Disordered" evidence="1">
    <location>
        <begin position="301"/>
        <end position="330"/>
    </location>
</feature>
<protein>
    <submittedName>
        <fullName evidence="3">Nuclease</fullName>
    </submittedName>
</protein>